<feature type="short sequence motif" description="DGA/G" evidence="4">
    <location>
        <begin position="161"/>
        <end position="163"/>
    </location>
</feature>
<dbReference type="EMBL" id="CP036150">
    <property type="protein sequence ID" value="QEN09145.1"/>
    <property type="molecule type" value="Genomic_DNA"/>
</dbReference>
<feature type="domain" description="PNPLA" evidence="5">
    <location>
        <begin position="8"/>
        <end position="174"/>
    </location>
</feature>
<evidence type="ECO:0000256" key="1">
    <source>
        <dbReference type="ARBA" id="ARBA00022801"/>
    </source>
</evidence>
<evidence type="ECO:0000313" key="6">
    <source>
        <dbReference type="EMBL" id="QEN09145.1"/>
    </source>
</evidence>
<evidence type="ECO:0000256" key="4">
    <source>
        <dbReference type="PROSITE-ProRule" id="PRU01161"/>
    </source>
</evidence>
<dbReference type="Gene3D" id="3.40.1090.10">
    <property type="entry name" value="Cytosolic phospholipase A2 catalytic domain"/>
    <property type="match status" value="2"/>
</dbReference>
<feature type="active site" description="Proton acceptor" evidence="4">
    <location>
        <position position="161"/>
    </location>
</feature>
<evidence type="ECO:0000259" key="5">
    <source>
        <dbReference type="PROSITE" id="PS51635"/>
    </source>
</evidence>
<dbReference type="InterPro" id="IPR050301">
    <property type="entry name" value="NTE"/>
</dbReference>
<dbReference type="RefSeq" id="WP_149487221.1">
    <property type="nucleotide sequence ID" value="NZ_CP036150.1"/>
</dbReference>
<gene>
    <name evidence="6" type="ORF">EXM22_14570</name>
</gene>
<dbReference type="OrthoDB" id="9802424at2"/>
<evidence type="ECO:0000256" key="3">
    <source>
        <dbReference type="ARBA" id="ARBA00023098"/>
    </source>
</evidence>
<organism evidence="6 7">
    <name type="scientific">Oceanispirochaeta crateris</name>
    <dbReference type="NCBI Taxonomy" id="2518645"/>
    <lineage>
        <taxon>Bacteria</taxon>
        <taxon>Pseudomonadati</taxon>
        <taxon>Spirochaetota</taxon>
        <taxon>Spirochaetia</taxon>
        <taxon>Spirochaetales</taxon>
        <taxon>Spirochaetaceae</taxon>
        <taxon>Oceanispirochaeta</taxon>
    </lineage>
</organism>
<proteinExistence type="predicted"/>
<keyword evidence="7" id="KW-1185">Reference proteome</keyword>
<dbReference type="GO" id="GO:0016042">
    <property type="term" value="P:lipid catabolic process"/>
    <property type="evidence" value="ECO:0007669"/>
    <property type="project" value="UniProtKB-UniRule"/>
</dbReference>
<dbReference type="InterPro" id="IPR016035">
    <property type="entry name" value="Acyl_Trfase/lysoPLipase"/>
</dbReference>
<keyword evidence="3 4" id="KW-0443">Lipid metabolism</keyword>
<dbReference type="InterPro" id="IPR045943">
    <property type="entry name" value="DUF6363"/>
</dbReference>
<dbReference type="PANTHER" id="PTHR14226:SF25">
    <property type="entry name" value="PHOSPHOESTERASE"/>
    <property type="match status" value="1"/>
</dbReference>
<feature type="short sequence motif" description="GXSXG" evidence="4">
    <location>
        <begin position="40"/>
        <end position="44"/>
    </location>
</feature>
<dbReference type="AlphaFoldDB" id="A0A5C1QM13"/>
<dbReference type="GO" id="GO:0016787">
    <property type="term" value="F:hydrolase activity"/>
    <property type="evidence" value="ECO:0007669"/>
    <property type="project" value="UniProtKB-UniRule"/>
</dbReference>
<dbReference type="PANTHER" id="PTHR14226">
    <property type="entry name" value="NEUROPATHY TARGET ESTERASE/SWISS CHEESE D.MELANOGASTER"/>
    <property type="match status" value="1"/>
</dbReference>
<sequence>MHKTINSLIVEGGAMRGIFSAGVLDGFLQEDYNPYDFCIGVSAGATNLAAWLCGQQGRNYKVITDYSCRPEFISFRKYLLGGHAIDLDWLWEITIREITLDLHEFKKKKTDFYVGVTNAITGQAEYLVPEDQSLISIIKGSCALPGLYRDFPEYNGLIMSDGGVADPIPVLQAYNLGSRDITVILSRPAGYRKKKGVSASLSALMIPGKKELAKTMKNRWQIYNNAIDFLENPPADCRVNIITPPQNFEVNRLTKDAGKLDARYRMGLEAAQQVMNHSA</sequence>
<evidence type="ECO:0000313" key="7">
    <source>
        <dbReference type="Proteomes" id="UP000324209"/>
    </source>
</evidence>
<feature type="active site" description="Nucleophile" evidence="4">
    <location>
        <position position="42"/>
    </location>
</feature>
<dbReference type="Pfam" id="PF19890">
    <property type="entry name" value="DUF6363"/>
    <property type="match status" value="1"/>
</dbReference>
<dbReference type="SUPFAM" id="SSF52151">
    <property type="entry name" value="FabD/lysophospholipase-like"/>
    <property type="match status" value="1"/>
</dbReference>
<dbReference type="InterPro" id="IPR002641">
    <property type="entry name" value="PNPLA_dom"/>
</dbReference>
<name>A0A5C1QM13_9SPIO</name>
<dbReference type="Pfam" id="PF01734">
    <property type="entry name" value="Patatin"/>
    <property type="match status" value="1"/>
</dbReference>
<dbReference type="KEGG" id="ock:EXM22_14570"/>
<accession>A0A5C1QM13</accession>
<evidence type="ECO:0000256" key="2">
    <source>
        <dbReference type="ARBA" id="ARBA00022963"/>
    </source>
</evidence>
<dbReference type="CDD" id="cd07208">
    <property type="entry name" value="Pat_hypo_Ecoli_yjju_like"/>
    <property type="match status" value="1"/>
</dbReference>
<dbReference type="Proteomes" id="UP000324209">
    <property type="component" value="Chromosome"/>
</dbReference>
<keyword evidence="1 4" id="KW-0378">Hydrolase</keyword>
<reference evidence="6 7" key="1">
    <citation type="submission" date="2019-02" db="EMBL/GenBank/DDBJ databases">
        <title>Complete Genome Sequence and Methylome Analysis of free living Spirochaetas.</title>
        <authorList>
            <person name="Fomenkov A."/>
            <person name="Dubinina G."/>
            <person name="Leshcheva N."/>
            <person name="Mikheeva N."/>
            <person name="Grabovich M."/>
            <person name="Vincze T."/>
            <person name="Roberts R.J."/>
        </authorList>
    </citation>
    <scope>NUCLEOTIDE SEQUENCE [LARGE SCALE GENOMIC DNA]</scope>
    <source>
        <strain evidence="6 7">K2</strain>
    </source>
</reference>
<dbReference type="InterPro" id="IPR037483">
    <property type="entry name" value="YjjU-like"/>
</dbReference>
<protein>
    <submittedName>
        <fullName evidence="6">Patatin family protein</fullName>
    </submittedName>
</protein>
<comment type="caution">
    <text evidence="4">Lacks conserved residue(s) required for the propagation of feature annotation.</text>
</comment>
<keyword evidence="2 4" id="KW-0442">Lipid degradation</keyword>
<dbReference type="PROSITE" id="PS51635">
    <property type="entry name" value="PNPLA"/>
    <property type="match status" value="1"/>
</dbReference>